<dbReference type="NCBIfam" id="NF045598">
    <property type="entry name" value="asr1405_asl0597"/>
    <property type="match status" value="1"/>
</dbReference>
<name>A0ABT5AN41_9CYAN</name>
<organism evidence="1 2">
    <name type="scientific">Anabaenopsis arnoldii</name>
    <dbReference type="NCBI Taxonomy" id="2152938"/>
    <lineage>
        <taxon>Bacteria</taxon>
        <taxon>Bacillati</taxon>
        <taxon>Cyanobacteriota</taxon>
        <taxon>Cyanophyceae</taxon>
        <taxon>Nostocales</taxon>
        <taxon>Nodulariaceae</taxon>
        <taxon>Anabaenopsis</taxon>
    </lineage>
</organism>
<comment type="caution">
    <text evidence="1">The sequence shown here is derived from an EMBL/GenBank/DDBJ whole genome shotgun (WGS) entry which is preliminary data.</text>
</comment>
<keyword evidence="2" id="KW-1185">Reference proteome</keyword>
<sequence length="99" mass="11141">MFTPHSSDFPDEQVLQISLCDGPSAVFGMRGKLLSIRWTIAQRLQELMIPCCCHSDGSLTVQVNNVLEAILIRSILMQFLASRQELVDWLERCSDADNS</sequence>
<protein>
    <submittedName>
        <fullName evidence="1">Uncharacterized protein</fullName>
    </submittedName>
</protein>
<evidence type="ECO:0000313" key="2">
    <source>
        <dbReference type="Proteomes" id="UP001212499"/>
    </source>
</evidence>
<dbReference type="EMBL" id="JAQMUH010000042">
    <property type="protein sequence ID" value="MDB9538722.1"/>
    <property type="molecule type" value="Genomic_DNA"/>
</dbReference>
<accession>A0ABT5AN41</accession>
<dbReference type="Proteomes" id="UP001212499">
    <property type="component" value="Unassembled WGS sequence"/>
</dbReference>
<reference evidence="1 2" key="1">
    <citation type="submission" date="2023-01" db="EMBL/GenBank/DDBJ databases">
        <title>Genomes from the Australian National Cyanobacteria Reference Collection.</title>
        <authorList>
            <person name="Willis A."/>
            <person name="Lee E.M.F."/>
        </authorList>
    </citation>
    <scope>NUCLEOTIDE SEQUENCE [LARGE SCALE GENOMIC DNA]</scope>
    <source>
        <strain evidence="1 2">CS-1033</strain>
    </source>
</reference>
<dbReference type="InterPro" id="IPR054637">
    <property type="entry name" value="Asr1405_Asl0597-like"/>
</dbReference>
<evidence type="ECO:0000313" key="1">
    <source>
        <dbReference type="EMBL" id="MDB9538722.1"/>
    </source>
</evidence>
<proteinExistence type="predicted"/>
<gene>
    <name evidence="1" type="ORF">PN457_03410</name>
</gene>
<dbReference type="RefSeq" id="WP_271731342.1">
    <property type="nucleotide sequence ID" value="NZ_JANQDP010000041.1"/>
</dbReference>